<reference evidence="1" key="1">
    <citation type="submission" date="2020-10" db="EMBL/GenBank/DDBJ databases">
        <authorList>
            <person name="Gilroy R."/>
        </authorList>
    </citation>
    <scope>NUCLEOTIDE SEQUENCE</scope>
    <source>
        <strain evidence="1">14700</strain>
    </source>
</reference>
<reference evidence="1" key="2">
    <citation type="journal article" date="2021" name="PeerJ">
        <title>Extensive microbial diversity within the chicken gut microbiome revealed by metagenomics and culture.</title>
        <authorList>
            <person name="Gilroy R."/>
            <person name="Ravi A."/>
            <person name="Getino M."/>
            <person name="Pursley I."/>
            <person name="Horton D.L."/>
            <person name="Alikhan N.F."/>
            <person name="Baker D."/>
            <person name="Gharbi K."/>
            <person name="Hall N."/>
            <person name="Watson M."/>
            <person name="Adriaenssens E.M."/>
            <person name="Foster-Nyarko E."/>
            <person name="Jarju S."/>
            <person name="Secka A."/>
            <person name="Antonio M."/>
            <person name="Oren A."/>
            <person name="Chaudhuri R.R."/>
            <person name="La Ragione R."/>
            <person name="Hildebrand F."/>
            <person name="Pallen M.J."/>
        </authorList>
    </citation>
    <scope>NUCLEOTIDE SEQUENCE</scope>
    <source>
        <strain evidence="1">14700</strain>
    </source>
</reference>
<sequence>MLPIAADSYSLDAFISGVSNGVKGFGLGLFPLGTTFGFEKYIQLFEGESKAEFQIELAFAFNNRTLDSNYDYLTGRPVWAMSSEERRNASVFGNEAWGDRSLSYFNPRSDIDIYLDQGFWKNPLYDEGTLFNIKVGLNARYAMSLEEVSYSLPGHGGLSSPVFVYGNGGVRAPFDAPLPAYPWLSGSRNVYTDYLYLQLSLNMDRDTPTDAEPEEGLSVDFLLEYGPWWLLNNITPEGIQSDFVRAVLYSEQKMEIFSVMQDNGWYWVNMYVGHSDNLSYVWGSAIPENKLTTDRLRGTLQDRVWVHFTGPQFMAGDCYTNIELNLYNTLMFGGVANEMDGRTRAVELQTVFTARFQLKLFGFIRVEYQVGYDFIQGIWPDRPRWWQNSGISFYVSI</sequence>
<name>A0A9D9IA21_9SPIO</name>
<evidence type="ECO:0000313" key="1">
    <source>
        <dbReference type="EMBL" id="MBO8468779.1"/>
    </source>
</evidence>
<gene>
    <name evidence="1" type="ORF">IAA72_03215</name>
</gene>
<protein>
    <submittedName>
        <fullName evidence="1">Uncharacterized protein</fullName>
    </submittedName>
</protein>
<accession>A0A9D9IA21</accession>
<dbReference type="Proteomes" id="UP000810292">
    <property type="component" value="Unassembled WGS sequence"/>
</dbReference>
<dbReference type="AlphaFoldDB" id="A0A9D9IA21"/>
<dbReference type="EMBL" id="JADIMF010000050">
    <property type="protein sequence ID" value="MBO8468779.1"/>
    <property type="molecule type" value="Genomic_DNA"/>
</dbReference>
<organism evidence="1 2">
    <name type="scientific">Candidatus Ornithospirochaeta stercoravium</name>
    <dbReference type="NCBI Taxonomy" id="2840897"/>
    <lineage>
        <taxon>Bacteria</taxon>
        <taxon>Pseudomonadati</taxon>
        <taxon>Spirochaetota</taxon>
        <taxon>Spirochaetia</taxon>
        <taxon>Spirochaetales</taxon>
        <taxon>Spirochaetaceae</taxon>
        <taxon>Spirochaetaceae incertae sedis</taxon>
        <taxon>Candidatus Ornithospirochaeta</taxon>
    </lineage>
</organism>
<proteinExistence type="predicted"/>
<comment type="caution">
    <text evidence="1">The sequence shown here is derived from an EMBL/GenBank/DDBJ whole genome shotgun (WGS) entry which is preliminary data.</text>
</comment>
<evidence type="ECO:0000313" key="2">
    <source>
        <dbReference type="Proteomes" id="UP000810292"/>
    </source>
</evidence>